<comment type="caution">
    <text evidence="8">The sequence shown here is derived from an EMBL/GenBank/DDBJ whole genome shotgun (WGS) entry which is preliminary data.</text>
</comment>
<organism evidence="8 9">
    <name type="scientific">Pseudonocardia kunmingensis</name>
    <dbReference type="NCBI Taxonomy" id="630975"/>
    <lineage>
        <taxon>Bacteria</taxon>
        <taxon>Bacillati</taxon>
        <taxon>Actinomycetota</taxon>
        <taxon>Actinomycetes</taxon>
        <taxon>Pseudonocardiales</taxon>
        <taxon>Pseudonocardiaceae</taxon>
        <taxon>Pseudonocardia</taxon>
    </lineage>
</organism>
<feature type="transmembrane region" description="Helical" evidence="6">
    <location>
        <begin position="127"/>
        <end position="148"/>
    </location>
</feature>
<evidence type="ECO:0000256" key="5">
    <source>
        <dbReference type="ARBA" id="ARBA00023136"/>
    </source>
</evidence>
<dbReference type="PANTHER" id="PTHR23511">
    <property type="entry name" value="SYNAPTIC VESICLE GLYCOPROTEIN 2"/>
    <property type="match status" value="1"/>
</dbReference>
<evidence type="ECO:0000256" key="4">
    <source>
        <dbReference type="ARBA" id="ARBA00022989"/>
    </source>
</evidence>
<protein>
    <submittedName>
        <fullName evidence="8">Putative MFS transporter</fullName>
    </submittedName>
</protein>
<gene>
    <name evidence="8" type="ORF">FB558_7642</name>
</gene>
<accession>A0A543D0X4</accession>
<dbReference type="PROSITE" id="PS50850">
    <property type="entry name" value="MFS"/>
    <property type="match status" value="1"/>
</dbReference>
<dbReference type="OrthoDB" id="9787026at2"/>
<keyword evidence="9" id="KW-1185">Reference proteome</keyword>
<dbReference type="RefSeq" id="WP_142062667.1">
    <property type="nucleotide sequence ID" value="NZ_VFPA01000006.1"/>
</dbReference>
<feature type="transmembrane region" description="Helical" evidence="6">
    <location>
        <begin position="406"/>
        <end position="430"/>
    </location>
</feature>
<keyword evidence="5 6" id="KW-0472">Membrane</keyword>
<name>A0A543D0X4_9PSEU</name>
<dbReference type="InterPro" id="IPR036259">
    <property type="entry name" value="MFS_trans_sf"/>
</dbReference>
<dbReference type="InterPro" id="IPR005828">
    <property type="entry name" value="MFS_sugar_transport-like"/>
</dbReference>
<keyword evidence="2" id="KW-0813">Transport</keyword>
<evidence type="ECO:0000256" key="1">
    <source>
        <dbReference type="ARBA" id="ARBA00004651"/>
    </source>
</evidence>
<reference evidence="8 9" key="1">
    <citation type="submission" date="2019-06" db="EMBL/GenBank/DDBJ databases">
        <title>Sequencing the genomes of 1000 actinobacteria strains.</title>
        <authorList>
            <person name="Klenk H.-P."/>
        </authorList>
    </citation>
    <scope>NUCLEOTIDE SEQUENCE [LARGE SCALE GENOMIC DNA]</scope>
    <source>
        <strain evidence="8 9">DSM 45301</strain>
    </source>
</reference>
<evidence type="ECO:0000313" key="8">
    <source>
        <dbReference type="EMBL" id="TQM02995.1"/>
    </source>
</evidence>
<dbReference type="Proteomes" id="UP000315677">
    <property type="component" value="Unassembled WGS sequence"/>
</dbReference>
<feature type="transmembrane region" description="Helical" evidence="6">
    <location>
        <begin position="278"/>
        <end position="298"/>
    </location>
</feature>
<dbReference type="CDD" id="cd17316">
    <property type="entry name" value="MFS_SV2_like"/>
    <property type="match status" value="1"/>
</dbReference>
<feature type="transmembrane region" description="Helical" evidence="6">
    <location>
        <begin position="191"/>
        <end position="211"/>
    </location>
</feature>
<dbReference type="Pfam" id="PF00083">
    <property type="entry name" value="Sugar_tr"/>
    <property type="match status" value="1"/>
</dbReference>
<feature type="transmembrane region" description="Helical" evidence="6">
    <location>
        <begin position="101"/>
        <end position="121"/>
    </location>
</feature>
<dbReference type="InterPro" id="IPR020846">
    <property type="entry name" value="MFS_dom"/>
</dbReference>
<feature type="transmembrane region" description="Helical" evidence="6">
    <location>
        <begin position="342"/>
        <end position="367"/>
    </location>
</feature>
<feature type="transmembrane region" description="Helical" evidence="6">
    <location>
        <begin position="36"/>
        <end position="65"/>
    </location>
</feature>
<dbReference type="Gene3D" id="1.20.1250.20">
    <property type="entry name" value="MFS general substrate transporter like domains"/>
    <property type="match status" value="1"/>
</dbReference>
<feature type="transmembrane region" description="Helical" evidence="6">
    <location>
        <begin position="310"/>
        <end position="330"/>
    </location>
</feature>
<dbReference type="EMBL" id="VFPA01000006">
    <property type="protein sequence ID" value="TQM02995.1"/>
    <property type="molecule type" value="Genomic_DNA"/>
</dbReference>
<evidence type="ECO:0000259" key="7">
    <source>
        <dbReference type="PROSITE" id="PS50850"/>
    </source>
</evidence>
<feature type="transmembrane region" description="Helical" evidence="6">
    <location>
        <begin position="160"/>
        <end position="185"/>
    </location>
</feature>
<keyword evidence="3 6" id="KW-0812">Transmembrane</keyword>
<comment type="subcellular location">
    <subcellularLocation>
        <location evidence="1">Cell membrane</location>
        <topology evidence="1">Multi-pass membrane protein</topology>
    </subcellularLocation>
</comment>
<dbReference type="SUPFAM" id="SSF103473">
    <property type="entry name" value="MFS general substrate transporter"/>
    <property type="match status" value="1"/>
</dbReference>
<evidence type="ECO:0000256" key="2">
    <source>
        <dbReference type="ARBA" id="ARBA00022448"/>
    </source>
</evidence>
<dbReference type="AlphaFoldDB" id="A0A543D0X4"/>
<evidence type="ECO:0000256" key="3">
    <source>
        <dbReference type="ARBA" id="ARBA00022692"/>
    </source>
</evidence>
<dbReference type="PANTHER" id="PTHR23511:SF34">
    <property type="entry name" value="SYNAPTIC VESICLE GLYCOPROTEIN 2"/>
    <property type="match status" value="1"/>
</dbReference>
<keyword evidence="4 6" id="KW-1133">Transmembrane helix</keyword>
<dbReference type="GO" id="GO:0005886">
    <property type="term" value="C:plasma membrane"/>
    <property type="evidence" value="ECO:0007669"/>
    <property type="project" value="UniProtKB-SubCell"/>
</dbReference>
<dbReference type="GO" id="GO:0022857">
    <property type="term" value="F:transmembrane transporter activity"/>
    <property type="evidence" value="ECO:0007669"/>
    <property type="project" value="InterPro"/>
</dbReference>
<feature type="transmembrane region" description="Helical" evidence="6">
    <location>
        <begin position="373"/>
        <end position="394"/>
    </location>
</feature>
<proteinExistence type="predicted"/>
<evidence type="ECO:0000256" key="6">
    <source>
        <dbReference type="SAM" id="Phobius"/>
    </source>
</evidence>
<sequence length="471" mass="49744">MSIDPRPDPAPPAPATGPALLDRVERIPVTRFHLRIASILGVGTFFDSFDALVLSVALTAILSSLGAPLSVAGPLIAAGYVGQIVGAVLFGVVSERAGRKVAFVGASALFGALSVVSALAWNAESLMVFRLLQGIGLGAEVPVAAAMFNEFVRARARGRIVLVYESLFVWGILGATLVGALFLSVFPPEDAWRYLFVLGGVPVLTAVWAWFRLPESPRHLVHRGDLEQAEAVVAEMEASARRAGHVLDGAAPRTAPAVAEPPTRFGELFSPAYRTRTLTLWCVWFTTFLPLGGFTSWMPTLLSRVGGLPAATASLLTGGIVVGNLVVLYVAASSLDRRGRRFWFGAGYGLALVGSVGGAVALGLLGWTGWPVLFVAGALVLFGVNINAPLVYLYTAELYPTRMRAWATTVGSTMRNLASVVAPITIGLLLGATTGVFWSFVLATAVLLVGLAVLLRFGVETKQRPLEELAP</sequence>
<feature type="domain" description="Major facilitator superfamily (MFS) profile" evidence="7">
    <location>
        <begin position="36"/>
        <end position="462"/>
    </location>
</feature>
<feature type="transmembrane region" description="Helical" evidence="6">
    <location>
        <begin position="436"/>
        <end position="455"/>
    </location>
</feature>
<evidence type="ECO:0000313" key="9">
    <source>
        <dbReference type="Proteomes" id="UP000315677"/>
    </source>
</evidence>
<feature type="transmembrane region" description="Helical" evidence="6">
    <location>
        <begin position="71"/>
        <end position="94"/>
    </location>
</feature>